<gene>
    <name evidence="2" type="ORF">SAMN02745121_02998</name>
</gene>
<dbReference type="PANTHER" id="PTHR42741:SF3">
    <property type="entry name" value="NITROREDUCTASE FAMILY PROTEIN"/>
    <property type="match status" value="1"/>
</dbReference>
<dbReference type="InterPro" id="IPR029479">
    <property type="entry name" value="Nitroreductase"/>
</dbReference>
<dbReference type="GO" id="GO:0016491">
    <property type="term" value="F:oxidoreductase activity"/>
    <property type="evidence" value="ECO:0007669"/>
    <property type="project" value="InterPro"/>
</dbReference>
<dbReference type="Gene3D" id="3.40.109.10">
    <property type="entry name" value="NADH Oxidase"/>
    <property type="match status" value="2"/>
</dbReference>
<dbReference type="STRING" id="54.SAMN02745121_02998"/>
<dbReference type="SUPFAM" id="SSF55469">
    <property type="entry name" value="FMN-dependent nitroreductase-like"/>
    <property type="match status" value="2"/>
</dbReference>
<dbReference type="PANTHER" id="PTHR42741">
    <property type="entry name" value="NITROREDUCTASE FAMILY PROTEIN"/>
    <property type="match status" value="1"/>
</dbReference>
<protein>
    <submittedName>
        <fullName evidence="2">SagB-type dehydrogenase domain-containing protein</fullName>
    </submittedName>
</protein>
<dbReference type="AlphaFoldDB" id="A0A1I1XPW2"/>
<accession>A0A1I1XPW2</accession>
<dbReference type="CDD" id="cd02142">
    <property type="entry name" value="McbC_SagB-like_oxidoreductase"/>
    <property type="match status" value="2"/>
</dbReference>
<dbReference type="Proteomes" id="UP000199400">
    <property type="component" value="Unassembled WGS sequence"/>
</dbReference>
<organism evidence="2 3">
    <name type="scientific">Nannocystis exedens</name>
    <dbReference type="NCBI Taxonomy" id="54"/>
    <lineage>
        <taxon>Bacteria</taxon>
        <taxon>Pseudomonadati</taxon>
        <taxon>Myxococcota</taxon>
        <taxon>Polyangia</taxon>
        <taxon>Nannocystales</taxon>
        <taxon>Nannocystaceae</taxon>
        <taxon>Nannocystis</taxon>
    </lineage>
</organism>
<proteinExistence type="predicted"/>
<dbReference type="OrthoDB" id="9801593at2"/>
<dbReference type="Pfam" id="PF00881">
    <property type="entry name" value="Nitroreductase"/>
    <property type="match status" value="1"/>
</dbReference>
<evidence type="ECO:0000313" key="2">
    <source>
        <dbReference type="EMBL" id="SFE09379.1"/>
    </source>
</evidence>
<evidence type="ECO:0000259" key="1">
    <source>
        <dbReference type="Pfam" id="PF00881"/>
    </source>
</evidence>
<sequence>MPTDLERVLDYHERTAHRPGRYAASLGYLDWDTQPNPFRLYDGAERSPLPRVHPHVSEDSPTWADLFRAAGPAPAALDLDLLGSLCFHAFALSAWKQAGASRWSLRVNPSSGNLHPTEVYLLAGPLAGLSQAPGLYHYTPLLHGLERRAALDARAWQALGFPGLLVGLSSIVWREAWKYGERAFRYCNHDVGHALAALALSAALHGWRAVLVDPLPDARLAALLGLGDLGRGVEAEHPECLVALLPRDAPLALDASAVLELAPSTLEGRPNQLSEGHHEWPILPEVAAATASAAATPRPWPPPASPRACDLDVPAAPLVRRRRSAVAMDGRTGITAAAFYDMFERTLPGGLPFSALPWRPAVDLALMVHRVQGVEPGLYLLVREPDRAARWRAALPDASWRAPPGCPAGLPLVSLREGDVRRHAALVSCAQDIAADGAFAVAMFVDLRAELEREGPAHYRRLYWETGAIGQQLYLEAEALGIAATGIGCFFDQPTRHLLGLPEADDLRSLYHFTVGGRVDDPRLRTLDAYDHLDRP</sequence>
<reference evidence="3" key="1">
    <citation type="submission" date="2016-10" db="EMBL/GenBank/DDBJ databases">
        <authorList>
            <person name="Varghese N."/>
            <person name="Submissions S."/>
        </authorList>
    </citation>
    <scope>NUCLEOTIDE SEQUENCE [LARGE SCALE GENOMIC DNA]</scope>
    <source>
        <strain evidence="3">ATCC 25963</strain>
    </source>
</reference>
<dbReference type="RefSeq" id="WP_096331151.1">
    <property type="nucleotide sequence ID" value="NZ_FOMX01000008.1"/>
</dbReference>
<evidence type="ECO:0000313" key="3">
    <source>
        <dbReference type="Proteomes" id="UP000199400"/>
    </source>
</evidence>
<dbReference type="InterPro" id="IPR000415">
    <property type="entry name" value="Nitroreductase-like"/>
</dbReference>
<keyword evidence="3" id="KW-1185">Reference proteome</keyword>
<dbReference type="EMBL" id="FOMX01000008">
    <property type="protein sequence ID" value="SFE09379.1"/>
    <property type="molecule type" value="Genomic_DNA"/>
</dbReference>
<feature type="domain" description="Nitroreductase" evidence="1">
    <location>
        <begin position="426"/>
        <end position="516"/>
    </location>
</feature>
<name>A0A1I1XPW2_9BACT</name>